<proteinExistence type="predicted"/>
<reference evidence="1 2" key="1">
    <citation type="submission" date="2019-10" db="EMBL/GenBank/DDBJ databases">
        <authorList>
            <person name="Karimi E."/>
        </authorList>
    </citation>
    <scope>NUCLEOTIDE SEQUENCE [LARGE SCALE GENOMIC DNA]</scope>
    <source>
        <strain evidence="1">Maribacter sp. 151</strain>
    </source>
</reference>
<protein>
    <submittedName>
        <fullName evidence="1">Uncharacterized protein</fullName>
    </submittedName>
</protein>
<dbReference type="Proteomes" id="UP000430202">
    <property type="component" value="Unassembled WGS sequence"/>
</dbReference>
<evidence type="ECO:0000313" key="2">
    <source>
        <dbReference type="Proteomes" id="UP000430202"/>
    </source>
</evidence>
<keyword evidence="2" id="KW-1185">Reference proteome</keyword>
<accession>A0A653WQA4</accession>
<organism evidence="1 2">
    <name type="scientific">Maribacter litoralis</name>
    <dbReference type="NCBI Taxonomy" id="2059726"/>
    <lineage>
        <taxon>Bacteria</taxon>
        <taxon>Pseudomonadati</taxon>
        <taxon>Bacteroidota</taxon>
        <taxon>Flavobacteriia</taxon>
        <taxon>Flavobacteriales</taxon>
        <taxon>Flavobacteriaceae</taxon>
        <taxon>Maribacter</taxon>
    </lineage>
</organism>
<dbReference type="EMBL" id="CABWLR010000006">
    <property type="protein sequence ID" value="VXC21045.1"/>
    <property type="molecule type" value="Genomic_DNA"/>
</dbReference>
<sequence length="56" mass="6563">MFNRNNTTTDTIKVRFQVNIPLIEFIKLSLHGLEGTIISFQERVCFWFILNNSMNG</sequence>
<name>A0A653WQA4_9FLAO</name>
<gene>
    <name evidence="1" type="ORF">MARI151_60331</name>
</gene>
<evidence type="ECO:0000313" key="1">
    <source>
        <dbReference type="EMBL" id="VXC21045.1"/>
    </source>
</evidence>
<dbReference type="AlphaFoldDB" id="A0A653WQA4"/>